<gene>
    <name evidence="1" type="ORF">SAMN05660964_01678</name>
</gene>
<reference evidence="1 2" key="1">
    <citation type="submission" date="2016-10" db="EMBL/GenBank/DDBJ databases">
        <authorList>
            <person name="de Groot N.N."/>
        </authorList>
    </citation>
    <scope>NUCLEOTIDE SEQUENCE [LARGE SCALE GENOMIC DNA]</scope>
    <source>
        <strain evidence="1 2">DSM 21228</strain>
    </source>
</reference>
<dbReference type="EMBL" id="FNQP01000008">
    <property type="protein sequence ID" value="SEA47957.1"/>
    <property type="molecule type" value="Genomic_DNA"/>
</dbReference>
<evidence type="ECO:0008006" key="3">
    <source>
        <dbReference type="Google" id="ProtNLM"/>
    </source>
</evidence>
<protein>
    <recommendedName>
        <fullName evidence="3">Lipocalin-like domain-containing protein</fullName>
    </recommendedName>
</protein>
<dbReference type="RefSeq" id="WP_093067335.1">
    <property type="nucleotide sequence ID" value="NZ_FNQP01000008.1"/>
</dbReference>
<organism evidence="1 2">
    <name type="scientific">Thiothrix caldifontis</name>
    <dbReference type="NCBI Taxonomy" id="525918"/>
    <lineage>
        <taxon>Bacteria</taxon>
        <taxon>Pseudomonadati</taxon>
        <taxon>Pseudomonadota</taxon>
        <taxon>Gammaproteobacteria</taxon>
        <taxon>Thiotrichales</taxon>
        <taxon>Thiotrichaceae</taxon>
        <taxon>Thiothrix</taxon>
    </lineage>
</organism>
<evidence type="ECO:0000313" key="1">
    <source>
        <dbReference type="EMBL" id="SEA47957.1"/>
    </source>
</evidence>
<dbReference type="AlphaFoldDB" id="A0A1H4BIM8"/>
<name>A0A1H4BIM8_9GAMM</name>
<evidence type="ECO:0000313" key="2">
    <source>
        <dbReference type="Proteomes" id="UP000199397"/>
    </source>
</evidence>
<dbReference type="OrthoDB" id="2651079at2"/>
<keyword evidence="2" id="KW-1185">Reference proteome</keyword>
<sequence>MQAMPHDTPPILGSWTHSFEEDEGELLVYRPTQAFTFPPARRARETLVFGADGELLEKMPGPDDRPRGIPGRWAALGMNRFSLEGGQTVPSSRVIEVVEHTPDLLKIRKANTA</sequence>
<dbReference type="Proteomes" id="UP000199397">
    <property type="component" value="Unassembled WGS sequence"/>
</dbReference>
<proteinExistence type="predicted"/>
<accession>A0A1H4BIM8</accession>
<dbReference type="STRING" id="525918.SAMN05660964_01678"/>